<dbReference type="PANTHER" id="PTHR12629:SF0">
    <property type="entry name" value="DIPHOSPHOINOSITOL-POLYPHOSPHATE DIPHOSPHATASE"/>
    <property type="match status" value="1"/>
</dbReference>
<dbReference type="InterPro" id="IPR020084">
    <property type="entry name" value="NUDIX_hydrolase_CS"/>
</dbReference>
<evidence type="ECO:0000313" key="5">
    <source>
        <dbReference type="Proteomes" id="UP001530377"/>
    </source>
</evidence>
<dbReference type="InterPro" id="IPR000086">
    <property type="entry name" value="NUDIX_hydrolase_dom"/>
</dbReference>
<dbReference type="Gene3D" id="3.90.79.10">
    <property type="entry name" value="Nucleoside Triphosphate Pyrophosphohydrolase"/>
    <property type="match status" value="1"/>
</dbReference>
<evidence type="ECO:0000259" key="3">
    <source>
        <dbReference type="PROSITE" id="PS51462"/>
    </source>
</evidence>
<dbReference type="Pfam" id="PF00293">
    <property type="entry name" value="NUDIX"/>
    <property type="match status" value="1"/>
</dbReference>
<dbReference type="PROSITE" id="PS51462">
    <property type="entry name" value="NUDIX"/>
    <property type="match status" value="1"/>
</dbReference>
<gene>
    <name evidence="4" type="ORF">ACHAXA_000820</name>
</gene>
<protein>
    <recommendedName>
        <fullName evidence="3">Nudix hydrolase domain-containing protein</fullName>
    </recommendedName>
</protein>
<evidence type="ECO:0000256" key="2">
    <source>
        <dbReference type="ARBA" id="ARBA00022801"/>
    </source>
</evidence>
<reference evidence="4 5" key="1">
    <citation type="submission" date="2024-10" db="EMBL/GenBank/DDBJ databases">
        <title>Updated reference genomes for cyclostephanoid diatoms.</title>
        <authorList>
            <person name="Roberts W.R."/>
            <person name="Alverson A.J."/>
        </authorList>
    </citation>
    <scope>NUCLEOTIDE SEQUENCE [LARGE SCALE GENOMIC DNA]</scope>
    <source>
        <strain evidence="4 5">AJA228-03</strain>
    </source>
</reference>
<dbReference type="PANTHER" id="PTHR12629">
    <property type="entry name" value="DIPHOSPHOINOSITOL POLYPHOSPHATE PHOSPHOHYDROLASE"/>
    <property type="match status" value="1"/>
</dbReference>
<proteinExistence type="predicted"/>
<dbReference type="GO" id="GO:0016787">
    <property type="term" value="F:hydrolase activity"/>
    <property type="evidence" value="ECO:0007669"/>
    <property type="project" value="UniProtKB-KW"/>
</dbReference>
<feature type="domain" description="Nudix hydrolase" evidence="3">
    <location>
        <begin position="158"/>
        <end position="371"/>
    </location>
</feature>
<dbReference type="GO" id="GO:0046872">
    <property type="term" value="F:metal ion binding"/>
    <property type="evidence" value="ECO:0007669"/>
    <property type="project" value="UniProtKB-KW"/>
</dbReference>
<dbReference type="PROSITE" id="PS00893">
    <property type="entry name" value="NUDIX_BOX"/>
    <property type="match status" value="1"/>
</dbReference>
<dbReference type="InterPro" id="IPR015797">
    <property type="entry name" value="NUDIX_hydrolase-like_dom_sf"/>
</dbReference>
<dbReference type="SUPFAM" id="SSF55811">
    <property type="entry name" value="Nudix"/>
    <property type="match status" value="1"/>
</dbReference>
<dbReference type="AlphaFoldDB" id="A0ABD3RWP0"/>
<organism evidence="4 5">
    <name type="scientific">Cyclostephanos tholiformis</name>
    <dbReference type="NCBI Taxonomy" id="382380"/>
    <lineage>
        <taxon>Eukaryota</taxon>
        <taxon>Sar</taxon>
        <taxon>Stramenopiles</taxon>
        <taxon>Ochrophyta</taxon>
        <taxon>Bacillariophyta</taxon>
        <taxon>Coscinodiscophyceae</taxon>
        <taxon>Thalassiosirophycidae</taxon>
        <taxon>Stephanodiscales</taxon>
        <taxon>Stephanodiscaceae</taxon>
        <taxon>Cyclostephanos</taxon>
    </lineage>
</organism>
<comment type="caution">
    <text evidence="4">The sequence shown here is derived from an EMBL/GenBank/DDBJ whole genome shotgun (WGS) entry which is preliminary data.</text>
</comment>
<dbReference type="EMBL" id="JALLPB020000138">
    <property type="protein sequence ID" value="KAL3816642.1"/>
    <property type="molecule type" value="Genomic_DNA"/>
</dbReference>
<evidence type="ECO:0000256" key="1">
    <source>
        <dbReference type="ARBA" id="ARBA00022723"/>
    </source>
</evidence>
<keyword evidence="1" id="KW-0479">Metal-binding</keyword>
<dbReference type="Proteomes" id="UP001530377">
    <property type="component" value="Unassembled WGS sequence"/>
</dbReference>
<keyword evidence="2" id="KW-0378">Hydrolase</keyword>
<sequence>MPLNIEKCLGFSTKSSVEVTSGTETRLSATSEGIEANALMSSISSIVPLSSCVQFPKDGESIAFTSLADPSLEAVSAISSRISENDDHLKSGGDATTTVKQGCFVTGNNSVSTETAISSQKSPRAVSLTTYTSNLNGNTSRQGRSLQRWLLHSPTGDLVREVAGTIPITRDGRIVLISASRKKEWILPKGGWDADETKEECAMRETYEEGGLVGQLGGCLEPIDYQTAKSKKRVSKELETIEDSVMKFKSCVESEDSRPPLPKRFKNELSTSPTGPELILSSGKRIVSGSSTCSGGGSDVNCVTATAPAVVPAPSFDPSDYSYIRLFLFPLYVSSVKSDWPEQGRLRKLVHIDEAIRIMNEENRPYFRMGLELVKERGLHLLMKSEELVK</sequence>
<accession>A0ABD3RWP0</accession>
<evidence type="ECO:0000313" key="4">
    <source>
        <dbReference type="EMBL" id="KAL3816642.1"/>
    </source>
</evidence>
<keyword evidence="5" id="KW-1185">Reference proteome</keyword>
<name>A0ABD3RWP0_9STRA</name>